<evidence type="ECO:0000256" key="14">
    <source>
        <dbReference type="ARBA" id="ARBA00047783"/>
    </source>
</evidence>
<evidence type="ECO:0000256" key="11">
    <source>
        <dbReference type="ARBA" id="ARBA00022694"/>
    </source>
</evidence>
<evidence type="ECO:0000256" key="2">
    <source>
        <dbReference type="ARBA" id="ARBA00004496"/>
    </source>
</evidence>
<name>A0A8J7H6E3_9FIRM</name>
<dbReference type="GO" id="GO:0052906">
    <property type="term" value="F:tRNA (guanine(37)-N1)-methyltransferase activity"/>
    <property type="evidence" value="ECO:0007669"/>
    <property type="project" value="UniProtKB-UniRule"/>
</dbReference>
<dbReference type="CDD" id="cd18080">
    <property type="entry name" value="TrmD-like"/>
    <property type="match status" value="1"/>
</dbReference>
<dbReference type="Gene3D" id="1.10.1270.20">
    <property type="entry name" value="tRNA(m1g37)methyltransferase, domain 2"/>
    <property type="match status" value="1"/>
</dbReference>
<dbReference type="Gene3D" id="3.40.1280.10">
    <property type="match status" value="1"/>
</dbReference>
<dbReference type="InterPro" id="IPR023148">
    <property type="entry name" value="tRNA_m1G_MeTrfase_C_sf"/>
</dbReference>
<dbReference type="PIRSF" id="PIRSF000386">
    <property type="entry name" value="tRNA_mtase"/>
    <property type="match status" value="1"/>
</dbReference>
<feature type="domain" description="tRNA methyltransferase TRMD/TRM10-type" evidence="18">
    <location>
        <begin position="1"/>
        <end position="235"/>
    </location>
</feature>
<keyword evidence="8 15" id="KW-0489">Methyltransferase</keyword>
<comment type="caution">
    <text evidence="19">The sequence shown here is derived from an EMBL/GenBank/DDBJ whole genome shotgun (WGS) entry which is preliminary data.</text>
</comment>
<protein>
    <recommendedName>
        <fullName evidence="6 15">tRNA (guanine-N(1)-)-methyltransferase</fullName>
        <ecNumber evidence="5 15">2.1.1.228</ecNumber>
    </recommendedName>
    <alternativeName>
        <fullName evidence="12 15">M1G-methyltransferase</fullName>
    </alternativeName>
    <alternativeName>
        <fullName evidence="13 15">tRNA [GM37] methyltransferase</fullName>
    </alternativeName>
</protein>
<feature type="binding site" evidence="15 16">
    <location>
        <begin position="142"/>
        <end position="147"/>
    </location>
    <ligand>
        <name>S-adenosyl-L-methionine</name>
        <dbReference type="ChEBI" id="CHEBI:59789"/>
    </ligand>
</feature>
<dbReference type="EMBL" id="JAEAGR010000021">
    <property type="protein sequence ID" value="MBH1942404.1"/>
    <property type="molecule type" value="Genomic_DNA"/>
</dbReference>
<comment type="similarity">
    <text evidence="3 15 17">Belongs to the RNA methyltransferase TrmD family.</text>
</comment>
<dbReference type="EC" id="2.1.1.228" evidence="5 15"/>
<evidence type="ECO:0000256" key="1">
    <source>
        <dbReference type="ARBA" id="ARBA00002634"/>
    </source>
</evidence>
<accession>A0A8J7H6E3</accession>
<comment type="subcellular location">
    <subcellularLocation>
        <location evidence="2 15 17">Cytoplasm</location>
    </subcellularLocation>
</comment>
<comment type="subunit">
    <text evidence="4 15 17">Homodimer.</text>
</comment>
<evidence type="ECO:0000256" key="15">
    <source>
        <dbReference type="HAMAP-Rule" id="MF_00605"/>
    </source>
</evidence>
<evidence type="ECO:0000256" key="17">
    <source>
        <dbReference type="RuleBase" id="RU003464"/>
    </source>
</evidence>
<dbReference type="FunFam" id="3.40.1280.10:FF:000001">
    <property type="entry name" value="tRNA (guanine-N(1)-)-methyltransferase"/>
    <property type="match status" value="1"/>
</dbReference>
<dbReference type="Pfam" id="PF01746">
    <property type="entry name" value="tRNA_m1G_MT"/>
    <property type="match status" value="1"/>
</dbReference>
<dbReference type="AlphaFoldDB" id="A0A8J7H6E3"/>
<evidence type="ECO:0000256" key="8">
    <source>
        <dbReference type="ARBA" id="ARBA00022603"/>
    </source>
</evidence>
<evidence type="ECO:0000256" key="13">
    <source>
        <dbReference type="ARBA" id="ARBA00033392"/>
    </source>
</evidence>
<dbReference type="FunFam" id="1.10.1270.20:FF:000001">
    <property type="entry name" value="tRNA (guanine-N(1)-)-methyltransferase"/>
    <property type="match status" value="1"/>
</dbReference>
<evidence type="ECO:0000256" key="7">
    <source>
        <dbReference type="ARBA" id="ARBA00022490"/>
    </source>
</evidence>
<dbReference type="PANTHER" id="PTHR46417:SF1">
    <property type="entry name" value="TRNA (GUANINE-N(1)-)-METHYLTRANSFERASE"/>
    <property type="match status" value="1"/>
</dbReference>
<dbReference type="NCBIfam" id="NF000648">
    <property type="entry name" value="PRK00026.1"/>
    <property type="match status" value="1"/>
</dbReference>
<dbReference type="PANTHER" id="PTHR46417">
    <property type="entry name" value="TRNA (GUANINE-N(1)-)-METHYLTRANSFERASE"/>
    <property type="match status" value="1"/>
</dbReference>
<evidence type="ECO:0000256" key="5">
    <source>
        <dbReference type="ARBA" id="ARBA00012807"/>
    </source>
</evidence>
<evidence type="ECO:0000256" key="6">
    <source>
        <dbReference type="ARBA" id="ARBA00014679"/>
    </source>
</evidence>
<dbReference type="Proteomes" id="UP000623269">
    <property type="component" value="Unassembled WGS sequence"/>
</dbReference>
<dbReference type="SUPFAM" id="SSF75217">
    <property type="entry name" value="alpha/beta knot"/>
    <property type="match status" value="1"/>
</dbReference>
<keyword evidence="9 15" id="KW-0808">Transferase</keyword>
<evidence type="ECO:0000313" key="20">
    <source>
        <dbReference type="Proteomes" id="UP000623269"/>
    </source>
</evidence>
<evidence type="ECO:0000256" key="12">
    <source>
        <dbReference type="ARBA" id="ARBA00029736"/>
    </source>
</evidence>
<dbReference type="InterPro" id="IPR029028">
    <property type="entry name" value="Alpha/beta_knot_MTases"/>
</dbReference>
<dbReference type="InterPro" id="IPR002649">
    <property type="entry name" value="tRNA_m1G_MeTrfase_TrmD"/>
</dbReference>
<organism evidence="19 20">
    <name type="scientific">Mobilitalea sibirica</name>
    <dbReference type="NCBI Taxonomy" id="1462919"/>
    <lineage>
        <taxon>Bacteria</taxon>
        <taxon>Bacillati</taxon>
        <taxon>Bacillota</taxon>
        <taxon>Clostridia</taxon>
        <taxon>Lachnospirales</taxon>
        <taxon>Lachnospiraceae</taxon>
        <taxon>Mobilitalea</taxon>
    </lineage>
</organism>
<sequence>MNFHVLTLFPDMVQNGLNTSITGRAIEKGLISVNTVNIRDFSDDKHKRVDDYPYGGGAGMVMQAEPIYKAYGYLANHIKMSKDDQTAYKKPRVVYVTPQGEIFNQSMAQELAAEEDLILLCGHYEGIDERVLEMIVSDYVSIGDYVLTGGELPAMVMIDCISRLIPGVLNNETSSEFESLQDNLLEYPQYTRPEVFMGRKVPEVLLSGHHANIEAWRRQESIIRTYERRPDLLEQAELTEEEREFLTRLIFQKNYDVY</sequence>
<evidence type="ECO:0000256" key="4">
    <source>
        <dbReference type="ARBA" id="ARBA00011738"/>
    </source>
</evidence>
<comment type="catalytic activity">
    <reaction evidence="14 15 17">
        <text>guanosine(37) in tRNA + S-adenosyl-L-methionine = N(1)-methylguanosine(37) in tRNA + S-adenosyl-L-homocysteine + H(+)</text>
        <dbReference type="Rhea" id="RHEA:36899"/>
        <dbReference type="Rhea" id="RHEA-COMP:10145"/>
        <dbReference type="Rhea" id="RHEA-COMP:10147"/>
        <dbReference type="ChEBI" id="CHEBI:15378"/>
        <dbReference type="ChEBI" id="CHEBI:57856"/>
        <dbReference type="ChEBI" id="CHEBI:59789"/>
        <dbReference type="ChEBI" id="CHEBI:73542"/>
        <dbReference type="ChEBI" id="CHEBI:74269"/>
        <dbReference type="EC" id="2.1.1.228"/>
    </reaction>
</comment>
<dbReference type="GO" id="GO:0005829">
    <property type="term" value="C:cytosol"/>
    <property type="evidence" value="ECO:0007669"/>
    <property type="project" value="TreeGrafter"/>
</dbReference>
<dbReference type="InterPro" id="IPR016009">
    <property type="entry name" value="tRNA_MeTrfase_TRMD/TRM10"/>
</dbReference>
<evidence type="ECO:0000256" key="10">
    <source>
        <dbReference type="ARBA" id="ARBA00022691"/>
    </source>
</evidence>
<keyword evidence="20" id="KW-1185">Reference proteome</keyword>
<evidence type="ECO:0000259" key="18">
    <source>
        <dbReference type="Pfam" id="PF01746"/>
    </source>
</evidence>
<keyword evidence="7 15" id="KW-0963">Cytoplasm</keyword>
<evidence type="ECO:0000313" key="19">
    <source>
        <dbReference type="EMBL" id="MBH1942404.1"/>
    </source>
</evidence>
<reference evidence="19" key="1">
    <citation type="submission" date="2020-12" db="EMBL/GenBank/DDBJ databases">
        <title>M. sibirica DSM 26468T genome.</title>
        <authorList>
            <person name="Thieme N."/>
            <person name="Rettenmaier R."/>
            <person name="Zverlov V."/>
            <person name="Liebl W."/>
        </authorList>
    </citation>
    <scope>NUCLEOTIDE SEQUENCE</scope>
    <source>
        <strain evidence="19">DSM 26468</strain>
    </source>
</reference>
<dbReference type="HAMAP" id="MF_00605">
    <property type="entry name" value="TrmD"/>
    <property type="match status" value="1"/>
</dbReference>
<evidence type="ECO:0000256" key="3">
    <source>
        <dbReference type="ARBA" id="ARBA00007630"/>
    </source>
</evidence>
<dbReference type="NCBIfam" id="TIGR00088">
    <property type="entry name" value="trmD"/>
    <property type="match status" value="1"/>
</dbReference>
<evidence type="ECO:0000256" key="9">
    <source>
        <dbReference type="ARBA" id="ARBA00022679"/>
    </source>
</evidence>
<gene>
    <name evidence="15 19" type="primary">trmD</name>
    <name evidence="19" type="ORF">I5677_15990</name>
</gene>
<feature type="binding site" evidence="15 16">
    <location>
        <position position="122"/>
    </location>
    <ligand>
        <name>S-adenosyl-L-methionine</name>
        <dbReference type="ChEBI" id="CHEBI:59789"/>
    </ligand>
</feature>
<dbReference type="GO" id="GO:0002939">
    <property type="term" value="P:tRNA N1-guanine methylation"/>
    <property type="evidence" value="ECO:0007669"/>
    <property type="project" value="TreeGrafter"/>
</dbReference>
<dbReference type="RefSeq" id="WP_197662657.1">
    <property type="nucleotide sequence ID" value="NZ_JAEAGR010000021.1"/>
</dbReference>
<evidence type="ECO:0000256" key="16">
    <source>
        <dbReference type="PIRSR" id="PIRSR000386-1"/>
    </source>
</evidence>
<proteinExistence type="inferred from homology"/>
<keyword evidence="11 15" id="KW-0819">tRNA processing</keyword>
<keyword evidence="10 15" id="KW-0949">S-adenosyl-L-methionine</keyword>
<comment type="function">
    <text evidence="1 15 17">Specifically methylates guanosine-37 in various tRNAs.</text>
</comment>
<dbReference type="InterPro" id="IPR029026">
    <property type="entry name" value="tRNA_m1G_MTases_N"/>
</dbReference>